<dbReference type="RefSeq" id="WP_148511943.1">
    <property type="nucleotide sequence ID" value="NZ_CABLBR010000021.1"/>
</dbReference>
<dbReference type="InterPro" id="IPR018485">
    <property type="entry name" value="FGGY_C"/>
</dbReference>
<evidence type="ECO:0000256" key="1">
    <source>
        <dbReference type="ARBA" id="ARBA00009156"/>
    </source>
</evidence>
<proteinExistence type="inferred from homology"/>
<protein>
    <submittedName>
        <fullName evidence="6">FGGY family carbohydrate kinase</fullName>
    </submittedName>
</protein>
<sequence length="490" mass="53790">MKYIMGLDIGTTGCKANVFDQNGNVCAHAYREYLYLERGGIIDAEGVWDEVCSAVGECTADFPEIEAICTTSFGESAVPVDEQGNALSGAILYTNANAVKEWEYLDQKVGSARIAAVTGHISHPMYTVSRLLWMKKNQEELYKRTHKFLFFAGFIERKLGAKCCAENTLAARSMAYDVRKGVWSTEICQAAGIDMEKLPKIVKAGDQIGLVSEKLVKQFGMKKSPAILAGGHDQPCVALGMGAIHGGDVAYGMGTVECFTLVLDEFQQSTAMQKAHLVCAPHVAEGKFVTYGVLFSGGIVLSDLRNKMYGKEREDARREGRDVYEVMVDEMPDSTEGLYYLPHLAGTGTPQMNTADRGVIYGLTMDTARGALVRAALEGIAYDMRLNVENMEACGLPVNRILAAGGGARSEKGVQVRSDILQRNIYKTRDVQAGTRGVYYIAAKALGWIDDYENGIPVPDGDWLEPKCDPDETDQKYKKYLELYERTKGL</sequence>
<reference evidence="6" key="1">
    <citation type="journal article" date="2022" name="Cell">
        <title>Design, construction, and in vivo augmentation of a complex gut microbiome.</title>
        <authorList>
            <person name="Cheng A.G."/>
            <person name="Ho P.Y."/>
            <person name="Aranda-Diaz A."/>
            <person name="Jain S."/>
            <person name="Yu F.B."/>
            <person name="Meng X."/>
            <person name="Wang M."/>
            <person name="Iakiviak M."/>
            <person name="Nagashima K."/>
            <person name="Zhao A."/>
            <person name="Murugkar P."/>
            <person name="Patil A."/>
            <person name="Atabakhsh K."/>
            <person name="Weakley A."/>
            <person name="Yan J."/>
            <person name="Brumbaugh A.R."/>
            <person name="Higginbottom S."/>
            <person name="Dimas A."/>
            <person name="Shiver A.L."/>
            <person name="Deutschbauer A."/>
            <person name="Neff N."/>
            <person name="Sonnenburg J.L."/>
            <person name="Huang K.C."/>
            <person name="Fischbach M.A."/>
        </authorList>
    </citation>
    <scope>NUCLEOTIDE SEQUENCE</scope>
    <source>
        <strain evidence="6">DSM 19829</strain>
    </source>
</reference>
<accession>A0ABY5VDC8</accession>
<dbReference type="Pfam" id="PF00370">
    <property type="entry name" value="FGGY_N"/>
    <property type="match status" value="1"/>
</dbReference>
<evidence type="ECO:0000259" key="5">
    <source>
        <dbReference type="Pfam" id="PF02782"/>
    </source>
</evidence>
<keyword evidence="2" id="KW-0808">Transferase</keyword>
<dbReference type="Pfam" id="PF02782">
    <property type="entry name" value="FGGY_C"/>
    <property type="match status" value="1"/>
</dbReference>
<keyword evidence="3 6" id="KW-0418">Kinase</keyword>
<dbReference type="EMBL" id="CP102290">
    <property type="protein sequence ID" value="UWP58241.1"/>
    <property type="molecule type" value="Genomic_DNA"/>
</dbReference>
<dbReference type="InterPro" id="IPR050406">
    <property type="entry name" value="FGGY_Carb_Kinase"/>
</dbReference>
<evidence type="ECO:0000313" key="7">
    <source>
        <dbReference type="Proteomes" id="UP001060164"/>
    </source>
</evidence>
<dbReference type="InterPro" id="IPR043129">
    <property type="entry name" value="ATPase_NBD"/>
</dbReference>
<evidence type="ECO:0000313" key="6">
    <source>
        <dbReference type="EMBL" id="UWP58241.1"/>
    </source>
</evidence>
<organism evidence="6 7">
    <name type="scientific">Ruminococcus gauvreauii</name>
    <dbReference type="NCBI Taxonomy" id="438033"/>
    <lineage>
        <taxon>Bacteria</taxon>
        <taxon>Bacillati</taxon>
        <taxon>Bacillota</taxon>
        <taxon>Clostridia</taxon>
        <taxon>Eubacteriales</taxon>
        <taxon>Oscillospiraceae</taxon>
        <taxon>Ruminococcus</taxon>
    </lineage>
</organism>
<name>A0ABY5VDC8_9FIRM</name>
<evidence type="ECO:0000256" key="2">
    <source>
        <dbReference type="ARBA" id="ARBA00022679"/>
    </source>
</evidence>
<dbReference type="GO" id="GO:0016301">
    <property type="term" value="F:kinase activity"/>
    <property type="evidence" value="ECO:0007669"/>
    <property type="project" value="UniProtKB-KW"/>
</dbReference>
<evidence type="ECO:0000256" key="3">
    <source>
        <dbReference type="ARBA" id="ARBA00022777"/>
    </source>
</evidence>
<dbReference type="PANTHER" id="PTHR43095">
    <property type="entry name" value="SUGAR KINASE"/>
    <property type="match status" value="1"/>
</dbReference>
<evidence type="ECO:0000259" key="4">
    <source>
        <dbReference type="Pfam" id="PF00370"/>
    </source>
</evidence>
<dbReference type="PIRSF" id="PIRSF000538">
    <property type="entry name" value="GlpK"/>
    <property type="match status" value="1"/>
</dbReference>
<feature type="domain" description="Carbohydrate kinase FGGY N-terminal" evidence="4">
    <location>
        <begin position="3"/>
        <end position="240"/>
    </location>
</feature>
<feature type="domain" description="Carbohydrate kinase FGGY C-terminal" evidence="5">
    <location>
        <begin position="253"/>
        <end position="445"/>
    </location>
</feature>
<dbReference type="Gene3D" id="3.30.420.40">
    <property type="match status" value="2"/>
</dbReference>
<dbReference type="InterPro" id="IPR018484">
    <property type="entry name" value="FGGY_N"/>
</dbReference>
<dbReference type="PANTHER" id="PTHR43095:SF2">
    <property type="entry name" value="GLUCONOKINASE"/>
    <property type="match status" value="1"/>
</dbReference>
<dbReference type="InterPro" id="IPR000577">
    <property type="entry name" value="Carb_kinase_FGGY"/>
</dbReference>
<gene>
    <name evidence="6" type="ORF">NQ502_12730</name>
</gene>
<dbReference type="Proteomes" id="UP001060164">
    <property type="component" value="Chromosome"/>
</dbReference>
<dbReference type="SUPFAM" id="SSF53067">
    <property type="entry name" value="Actin-like ATPase domain"/>
    <property type="match status" value="2"/>
</dbReference>
<dbReference type="CDD" id="cd07773">
    <property type="entry name" value="ASKHA_NBD_FGGY_FK"/>
    <property type="match status" value="1"/>
</dbReference>
<keyword evidence="7" id="KW-1185">Reference proteome</keyword>
<comment type="similarity">
    <text evidence="1">Belongs to the FGGY kinase family.</text>
</comment>